<keyword evidence="1" id="KW-1133">Transmembrane helix</keyword>
<feature type="transmembrane region" description="Helical" evidence="1">
    <location>
        <begin position="38"/>
        <end position="59"/>
    </location>
</feature>
<dbReference type="EMBL" id="MFJD01000012">
    <property type="protein sequence ID" value="OGG01626.1"/>
    <property type="molecule type" value="Genomic_DNA"/>
</dbReference>
<reference evidence="2 3" key="1">
    <citation type="journal article" date="2016" name="Nat. Commun.">
        <title>Thousands of microbial genomes shed light on interconnected biogeochemical processes in an aquifer system.</title>
        <authorList>
            <person name="Anantharaman K."/>
            <person name="Brown C.T."/>
            <person name="Hug L.A."/>
            <person name="Sharon I."/>
            <person name="Castelle C.J."/>
            <person name="Probst A.J."/>
            <person name="Thomas B.C."/>
            <person name="Singh A."/>
            <person name="Wilkins M.J."/>
            <person name="Karaoz U."/>
            <person name="Brodie E.L."/>
            <person name="Williams K.H."/>
            <person name="Hubbard S.S."/>
            <person name="Banfield J.F."/>
        </authorList>
    </citation>
    <scope>NUCLEOTIDE SEQUENCE [LARGE SCALE GENOMIC DNA]</scope>
</reference>
<name>A0A1F5YNC1_9BACT</name>
<comment type="caution">
    <text evidence="2">The sequence shown here is derived from an EMBL/GenBank/DDBJ whole genome shotgun (WGS) entry which is preliminary data.</text>
</comment>
<accession>A0A1F5YNC1</accession>
<keyword evidence="1" id="KW-0812">Transmembrane</keyword>
<dbReference type="AlphaFoldDB" id="A0A1F5YNC1"/>
<dbReference type="STRING" id="1798374.A2Z33_07615"/>
<evidence type="ECO:0000256" key="1">
    <source>
        <dbReference type="SAM" id="Phobius"/>
    </source>
</evidence>
<gene>
    <name evidence="2" type="ORF">A2Z33_07615</name>
</gene>
<evidence type="ECO:0000313" key="2">
    <source>
        <dbReference type="EMBL" id="OGG01626.1"/>
    </source>
</evidence>
<dbReference type="Proteomes" id="UP000178448">
    <property type="component" value="Unassembled WGS sequence"/>
</dbReference>
<sequence length="110" mass="11655">MDAVYAVDGIDFSKPDVFSPAGAFDSFGSLVSIIVKNAFVIGGILTFLLLVFGGLTYIMGAGNSDPKRMEQGQKTVVSAVSGLILIIGSYWILQILGLITGVDIIRKLMP</sequence>
<keyword evidence="1" id="KW-0472">Membrane</keyword>
<feature type="transmembrane region" description="Helical" evidence="1">
    <location>
        <begin position="79"/>
        <end position="105"/>
    </location>
</feature>
<proteinExistence type="predicted"/>
<protein>
    <submittedName>
        <fullName evidence="2">Uncharacterized protein</fullName>
    </submittedName>
</protein>
<evidence type="ECO:0000313" key="3">
    <source>
        <dbReference type="Proteomes" id="UP000178448"/>
    </source>
</evidence>
<organism evidence="2 3">
    <name type="scientific">Candidatus Gottesmanbacteria bacterium RBG_16_52_11</name>
    <dbReference type="NCBI Taxonomy" id="1798374"/>
    <lineage>
        <taxon>Bacteria</taxon>
        <taxon>Candidatus Gottesmaniibacteriota</taxon>
    </lineage>
</organism>